<dbReference type="PROSITE" id="PS51354">
    <property type="entry name" value="GLUTAREDOXIN_2"/>
    <property type="match status" value="1"/>
</dbReference>
<reference evidence="2 3" key="1">
    <citation type="submission" date="2017-03" db="EMBL/GenBank/DDBJ databases">
        <authorList>
            <person name="Afonso C.L."/>
            <person name="Miller P.J."/>
            <person name="Scott M.A."/>
            <person name="Spackman E."/>
            <person name="Goraichik I."/>
            <person name="Dimitrov K.M."/>
            <person name="Suarez D.L."/>
            <person name="Swayne D.E."/>
        </authorList>
    </citation>
    <scope>NUCLEOTIDE SEQUENCE [LARGE SCALE GENOMIC DNA]</scope>
    <source>
        <strain evidence="2">SB41UT1</strain>
    </source>
</reference>
<proteinExistence type="predicted"/>
<dbReference type="EMBL" id="FWPT01000008">
    <property type="protein sequence ID" value="SMA49560.1"/>
    <property type="molecule type" value="Genomic_DNA"/>
</dbReference>
<dbReference type="Proteomes" id="UP000196573">
    <property type="component" value="Unassembled WGS sequence"/>
</dbReference>
<dbReference type="InterPro" id="IPR036249">
    <property type="entry name" value="Thioredoxin-like_sf"/>
</dbReference>
<evidence type="ECO:0000313" key="3">
    <source>
        <dbReference type="Proteomes" id="UP000196573"/>
    </source>
</evidence>
<organism evidence="2 3">
    <name type="scientific">Parendozoicomonas haliclonae</name>
    <dbReference type="NCBI Taxonomy" id="1960125"/>
    <lineage>
        <taxon>Bacteria</taxon>
        <taxon>Pseudomonadati</taxon>
        <taxon>Pseudomonadota</taxon>
        <taxon>Gammaproteobacteria</taxon>
        <taxon>Oceanospirillales</taxon>
        <taxon>Endozoicomonadaceae</taxon>
        <taxon>Parendozoicomonas</taxon>
    </lineage>
</organism>
<dbReference type="PANTHER" id="PTHR45288">
    <property type="entry name" value="THIOREDOXIN FAMILY PROTEIN"/>
    <property type="match status" value="1"/>
</dbReference>
<dbReference type="OrthoDB" id="9793736at2"/>
<dbReference type="PROSITE" id="PS00195">
    <property type="entry name" value="GLUTAREDOXIN_1"/>
    <property type="match status" value="1"/>
</dbReference>
<dbReference type="InterPro" id="IPR011767">
    <property type="entry name" value="GLR_AS"/>
</dbReference>
<dbReference type="PROSITE" id="PS50404">
    <property type="entry name" value="GST_NTER"/>
    <property type="match status" value="1"/>
</dbReference>
<evidence type="ECO:0000259" key="1">
    <source>
        <dbReference type="PROSITE" id="PS50404"/>
    </source>
</evidence>
<dbReference type="SUPFAM" id="SSF52833">
    <property type="entry name" value="Thioredoxin-like"/>
    <property type="match status" value="1"/>
</dbReference>
<dbReference type="PANTHER" id="PTHR45288:SF1">
    <property type="entry name" value="THIOREDOXIN FAMILY PROTEIN"/>
    <property type="match status" value="1"/>
</dbReference>
<name>A0A1X7AMS0_9GAMM</name>
<dbReference type="RefSeq" id="WP_087111966.1">
    <property type="nucleotide sequence ID" value="NZ_CBCSCN010000010.1"/>
</dbReference>
<keyword evidence="3" id="KW-1185">Reference proteome</keyword>
<sequence length="124" mass="14156">MLVKLIRNVLGYTIAGVDLVTRPRKLKRSPEAQQAVDQATQKLALYQFFGCPFCIKTRRAIHRLNLNIEYRDASGDPKLRQELESQGGKIQVPCLRIEQDNGDVTWMYESGAIIEHLEQHYATA</sequence>
<protein>
    <submittedName>
        <fullName evidence="2">Glutaredoxin</fullName>
    </submittedName>
</protein>
<accession>A0A1X7AMS0</accession>
<feature type="domain" description="GST N-terminal" evidence="1">
    <location>
        <begin position="41"/>
        <end position="124"/>
    </location>
</feature>
<dbReference type="InterPro" id="IPR004045">
    <property type="entry name" value="Glutathione_S-Trfase_N"/>
</dbReference>
<evidence type="ECO:0000313" key="2">
    <source>
        <dbReference type="EMBL" id="SMA49560.1"/>
    </source>
</evidence>
<dbReference type="Pfam" id="PF13417">
    <property type="entry name" value="GST_N_3"/>
    <property type="match status" value="1"/>
</dbReference>
<dbReference type="AlphaFoldDB" id="A0A1X7AMS0"/>
<gene>
    <name evidence="2" type="ORF">EHSB41UT_03347</name>
</gene>
<dbReference type="Gene3D" id="3.40.30.10">
    <property type="entry name" value="Glutaredoxin"/>
    <property type="match status" value="1"/>
</dbReference>